<evidence type="ECO:0000259" key="10">
    <source>
        <dbReference type="Pfam" id="PF22536"/>
    </source>
</evidence>
<evidence type="ECO:0000313" key="12">
    <source>
        <dbReference type="Proteomes" id="UP001159042"/>
    </source>
</evidence>
<dbReference type="InterPro" id="IPR008806">
    <property type="entry name" value="RNA_pol_III_Rpc82_C"/>
</dbReference>
<dbReference type="Pfam" id="PF05645">
    <property type="entry name" value="RNA_pol_Rpc82"/>
    <property type="match status" value="1"/>
</dbReference>
<feature type="domain" description="RNA polymerase III subunit RPC82-related helix-turn-helix" evidence="9">
    <location>
        <begin position="10"/>
        <end position="67"/>
    </location>
</feature>
<dbReference type="FunFam" id="1.10.10.10:FF:000218">
    <property type="entry name" value="DNA-directed RNA polymerase III subunit RPC3"/>
    <property type="match status" value="1"/>
</dbReference>
<gene>
    <name evidence="11" type="ORF">NQ315_007650</name>
</gene>
<dbReference type="InterPro" id="IPR036388">
    <property type="entry name" value="WH-like_DNA-bd_sf"/>
</dbReference>
<dbReference type="EMBL" id="JANEYG010000006">
    <property type="protein sequence ID" value="KAJ8922618.1"/>
    <property type="molecule type" value="Genomic_DNA"/>
</dbReference>
<evidence type="ECO:0000256" key="2">
    <source>
        <dbReference type="ARBA" id="ARBA00007206"/>
    </source>
</evidence>
<dbReference type="Proteomes" id="UP001159042">
    <property type="component" value="Unassembled WGS sequence"/>
</dbReference>
<evidence type="ECO:0000256" key="7">
    <source>
        <dbReference type="RuleBase" id="RU367076"/>
    </source>
</evidence>
<dbReference type="GO" id="GO:0005666">
    <property type="term" value="C:RNA polymerase III complex"/>
    <property type="evidence" value="ECO:0007669"/>
    <property type="project" value="UniProtKB-UniRule"/>
</dbReference>
<feature type="domain" description="RNA polymerase III Rpc82 C -terminal" evidence="8">
    <location>
        <begin position="202"/>
        <end position="318"/>
    </location>
</feature>
<accession>A0AAV8W870</accession>
<evidence type="ECO:0000259" key="8">
    <source>
        <dbReference type="Pfam" id="PF05645"/>
    </source>
</evidence>
<dbReference type="Gene3D" id="6.10.140.1450">
    <property type="match status" value="1"/>
</dbReference>
<dbReference type="Pfam" id="PF08221">
    <property type="entry name" value="HTH_9"/>
    <property type="match status" value="1"/>
</dbReference>
<keyword evidence="5 7" id="KW-0804">Transcription</keyword>
<evidence type="ECO:0000259" key="9">
    <source>
        <dbReference type="Pfam" id="PF08221"/>
    </source>
</evidence>
<dbReference type="GO" id="GO:0006351">
    <property type="term" value="P:DNA-templated transcription"/>
    <property type="evidence" value="ECO:0007669"/>
    <property type="project" value="InterPro"/>
</dbReference>
<dbReference type="FunFam" id="1.10.10.10:FF:000199">
    <property type="entry name" value="DNA-directed RNA polymerase III subunit RPC3"/>
    <property type="match status" value="1"/>
</dbReference>
<sequence>MSAQLGKVLALIISDRFGPVVEKVGMYLFQYGTSPLLYIVKNTGLPLGKVKESLCVLIKYRLVFFVPNKNENIANYTFIADNVLLMLRYPKYIHLIKRKFGDESEMIVEEILQKGYWTASDVIQKVFQRLSKNVDNAVSFGQLKDKFVSLVTAKYLVRIPYSEEDRPVPNLILQEGELHSISEIDIQQLVISAKTGQPFCFPDQGVYWAVNFDRFHQDMRDKIIVAAFTRKFDENAGELVRLLLQQMYIRTQPWADVSNPVPIIEIKDIIKKQTGFPQLNVFFDQYVNVIEQDSCNLIRKSGEASGGSFQIFLKEAFTQFAWEVIEQCVLEKLDSKAARIFRLVKLKQYIEPDQIQQLAMIPAKEAKRLSYQLFEENFLQIQELRKAPVGNGPSKSFMLFHINLPQVAQMILELCYKTLFNIMTRRSHEKVMNKRIIDKKQRVDTISMGMRAQGASEDQLADIEEMITPPEREILEKIDRTMKKLTLVELEIDDTIFLLQMYLIYE</sequence>
<protein>
    <recommendedName>
        <fullName evidence="3 7">DNA-directed RNA polymerase III subunit RPC3</fullName>
        <shortName evidence="7">RNA polymerase III subunit C3</shortName>
    </recommendedName>
</protein>
<evidence type="ECO:0000256" key="1">
    <source>
        <dbReference type="ARBA" id="ARBA00004123"/>
    </source>
</evidence>
<comment type="subcellular location">
    <subcellularLocation>
        <location evidence="1 7">Nucleus</location>
    </subcellularLocation>
</comment>
<dbReference type="GO" id="GO:0003697">
    <property type="term" value="F:single-stranded DNA binding"/>
    <property type="evidence" value="ECO:0007669"/>
    <property type="project" value="UniProtKB-UniRule"/>
</dbReference>
<dbReference type="Gene3D" id="1.10.10.10">
    <property type="entry name" value="Winged helix-like DNA-binding domain superfamily/Winged helix DNA-binding domain"/>
    <property type="match status" value="4"/>
</dbReference>
<keyword evidence="4 7" id="KW-0240">DNA-directed RNA polymerase</keyword>
<comment type="caution">
    <text evidence="11">The sequence shown here is derived from an EMBL/GenBank/DDBJ whole genome shotgun (WGS) entry which is preliminary data.</text>
</comment>
<dbReference type="InterPro" id="IPR039748">
    <property type="entry name" value="RPC3"/>
</dbReference>
<comment type="similarity">
    <text evidence="2 7">Belongs to the eukaryotic RPC3/POLR3C RNA polymerase subunit family.</text>
</comment>
<dbReference type="PANTHER" id="PTHR12949:SF0">
    <property type="entry name" value="DNA-DIRECTED RNA POLYMERASE III SUBUNIT RPC3"/>
    <property type="match status" value="1"/>
</dbReference>
<keyword evidence="12" id="KW-1185">Reference proteome</keyword>
<proteinExistence type="inferred from homology"/>
<evidence type="ECO:0000256" key="6">
    <source>
        <dbReference type="ARBA" id="ARBA00023242"/>
    </source>
</evidence>
<dbReference type="Pfam" id="PF22536">
    <property type="entry name" value="WHD_POLR3C"/>
    <property type="match status" value="1"/>
</dbReference>
<evidence type="ECO:0000313" key="11">
    <source>
        <dbReference type="EMBL" id="KAJ8922618.1"/>
    </source>
</evidence>
<dbReference type="InterPro" id="IPR013197">
    <property type="entry name" value="RNA_pol_III_RPC82-rel_HTH"/>
</dbReference>
<evidence type="ECO:0000256" key="5">
    <source>
        <dbReference type="ARBA" id="ARBA00023163"/>
    </source>
</evidence>
<organism evidence="11 12">
    <name type="scientific">Exocentrus adspersus</name>
    <dbReference type="NCBI Taxonomy" id="1586481"/>
    <lineage>
        <taxon>Eukaryota</taxon>
        <taxon>Metazoa</taxon>
        <taxon>Ecdysozoa</taxon>
        <taxon>Arthropoda</taxon>
        <taxon>Hexapoda</taxon>
        <taxon>Insecta</taxon>
        <taxon>Pterygota</taxon>
        <taxon>Neoptera</taxon>
        <taxon>Endopterygota</taxon>
        <taxon>Coleoptera</taxon>
        <taxon>Polyphaga</taxon>
        <taxon>Cucujiformia</taxon>
        <taxon>Chrysomeloidea</taxon>
        <taxon>Cerambycidae</taxon>
        <taxon>Lamiinae</taxon>
        <taxon>Acanthocinini</taxon>
        <taxon>Exocentrus</taxon>
    </lineage>
</organism>
<dbReference type="Pfam" id="PF20912">
    <property type="entry name" value="RPC3_helical"/>
    <property type="match status" value="1"/>
</dbReference>
<evidence type="ECO:0000256" key="4">
    <source>
        <dbReference type="ARBA" id="ARBA00022478"/>
    </source>
</evidence>
<name>A0AAV8W870_9CUCU</name>
<evidence type="ECO:0000256" key="3">
    <source>
        <dbReference type="ARBA" id="ARBA00016689"/>
    </source>
</evidence>
<dbReference type="InterPro" id="IPR055207">
    <property type="entry name" value="POLR3C_WHD"/>
</dbReference>
<keyword evidence="6 7" id="KW-0539">Nucleus</keyword>
<reference evidence="11 12" key="1">
    <citation type="journal article" date="2023" name="Insect Mol. Biol.">
        <title>Genome sequencing provides insights into the evolution of gene families encoding plant cell wall-degrading enzymes in longhorned beetles.</title>
        <authorList>
            <person name="Shin N.R."/>
            <person name="Okamura Y."/>
            <person name="Kirsch R."/>
            <person name="Pauchet Y."/>
        </authorList>
    </citation>
    <scope>NUCLEOTIDE SEQUENCE [LARGE SCALE GENOMIC DNA]</scope>
    <source>
        <strain evidence="11">EAD_L_NR</strain>
    </source>
</reference>
<dbReference type="AlphaFoldDB" id="A0AAV8W870"/>
<comment type="function">
    <text evidence="7">DNA-dependent RNA polymerase catalyzes the transcription of DNA into RNA using the four ribonucleoside triphosphates as substrates. Specific core component of RNA polymerase III which synthesizes small RNAs, such as 5S rRNA and tRNAs.</text>
</comment>
<feature type="domain" description="DNA-directed RNA polymerase III subunit RPC3 winged-helix" evidence="10">
    <location>
        <begin position="325"/>
        <end position="402"/>
    </location>
</feature>
<dbReference type="PANTHER" id="PTHR12949">
    <property type="entry name" value="RNA POLYMERASE III DNA DIRECTED -RELATED"/>
    <property type="match status" value="1"/>
</dbReference>
<comment type="subunit">
    <text evidence="7">Component of the RNA polymerase III (Pol III) complex consisting of 17 subunits.</text>
</comment>